<evidence type="ECO:0000256" key="1">
    <source>
        <dbReference type="SAM" id="Phobius"/>
    </source>
</evidence>
<dbReference type="AlphaFoldDB" id="A0A6J5ZIZ9"/>
<proteinExistence type="predicted"/>
<reference evidence="2" key="1">
    <citation type="submission" date="2020-05" db="EMBL/GenBank/DDBJ databases">
        <authorList>
            <person name="Chiriac C."/>
            <person name="Salcher M."/>
            <person name="Ghai R."/>
            <person name="Kavagutti S V."/>
        </authorList>
    </citation>
    <scope>NUCLEOTIDE SEQUENCE</scope>
</reference>
<accession>A0A6J5ZIZ9</accession>
<organism evidence="2">
    <name type="scientific">freshwater metagenome</name>
    <dbReference type="NCBI Taxonomy" id="449393"/>
    <lineage>
        <taxon>unclassified sequences</taxon>
        <taxon>metagenomes</taxon>
        <taxon>ecological metagenomes</taxon>
    </lineage>
</organism>
<name>A0A6J5ZIZ9_9ZZZZ</name>
<gene>
    <name evidence="2" type="ORF">UFOPK3770_01096</name>
</gene>
<dbReference type="EMBL" id="CAESAJ010000142">
    <property type="protein sequence ID" value="CAB4342594.1"/>
    <property type="molecule type" value="Genomic_DNA"/>
</dbReference>
<feature type="transmembrane region" description="Helical" evidence="1">
    <location>
        <begin position="20"/>
        <end position="39"/>
    </location>
</feature>
<keyword evidence="1" id="KW-1133">Transmembrane helix</keyword>
<protein>
    <submittedName>
        <fullName evidence="2">Unannotated protein</fullName>
    </submittedName>
</protein>
<keyword evidence="1" id="KW-0812">Transmembrane</keyword>
<sequence length="281" mass="30086">MNSPHTLGNRVQLLLRRLSAVRIVASVVAISLLVVAAPANPALASNSCSTSIGIDGTALVKTLDVEQGATLTSTAATKAAVAKRAKLYKASVAKATRVCKVALNRARVAKNKKLKSANFAVTRVVARVMYDVAKTHRSALREGSVFSALQSRLASTQALLTTVDAKRGPKKYREARLAFRSYSQVASSRLGAELQTISSNYSSSRSIAIDIRRSELAQAGRDAVAISAAWDKYAVAINHAAAVASEQRKTAVRTFQLGVVSAHRDYEDDVDEIEDEETDDD</sequence>
<evidence type="ECO:0000313" key="2">
    <source>
        <dbReference type="EMBL" id="CAB4342594.1"/>
    </source>
</evidence>
<keyword evidence="1" id="KW-0472">Membrane</keyword>